<organism evidence="1 2">
    <name type="scientific">Lecanicillium saksenae</name>
    <dbReference type="NCBI Taxonomy" id="468837"/>
    <lineage>
        <taxon>Eukaryota</taxon>
        <taxon>Fungi</taxon>
        <taxon>Dikarya</taxon>
        <taxon>Ascomycota</taxon>
        <taxon>Pezizomycotina</taxon>
        <taxon>Sordariomycetes</taxon>
        <taxon>Hypocreomycetidae</taxon>
        <taxon>Hypocreales</taxon>
        <taxon>Cordycipitaceae</taxon>
        <taxon>Lecanicillium</taxon>
    </lineage>
</organism>
<sequence length="342" mass="35688">MASEKANLVQPAPGPQDLPPEAYPASDNRESHAGGSAHMPTVEDPFNFPTDEALPAYSATDSSVPPAFSDEAGPSSTAAAPPPGAPPARASLKPIAIPQVVPDASSPFLTAYPPCLLARGITEQSWNSFLETVSAFLTAKVGAKAVSHAGDMAKHFAEGTTSLGKNIANHGKHLGKDIAKHAKRGNIFGVAATLIAGAVTLPVMTALGAVGTITRLPGAAVGAVTKKPKTPAERVNAYNVVANEKWFHQRGLHVQLVDTPGLAHVLELPTAQLLAVARSGKEGSASGMLQALDLHIESLKIPTETTLGLSEQSLWLVVVEFDPKELEGLDEEEEIRHGKGKY</sequence>
<evidence type="ECO:0000313" key="1">
    <source>
        <dbReference type="EMBL" id="KAJ3499217.1"/>
    </source>
</evidence>
<protein>
    <submittedName>
        <fullName evidence="1">Uncharacterized protein</fullName>
    </submittedName>
</protein>
<comment type="caution">
    <text evidence="1">The sequence shown here is derived from an EMBL/GenBank/DDBJ whole genome shotgun (WGS) entry which is preliminary data.</text>
</comment>
<keyword evidence="2" id="KW-1185">Reference proteome</keyword>
<dbReference type="EMBL" id="JANAKD010000018">
    <property type="protein sequence ID" value="KAJ3499217.1"/>
    <property type="molecule type" value="Genomic_DNA"/>
</dbReference>
<name>A0ACC1R6B1_9HYPO</name>
<evidence type="ECO:0000313" key="2">
    <source>
        <dbReference type="Proteomes" id="UP001148737"/>
    </source>
</evidence>
<reference evidence="1" key="1">
    <citation type="submission" date="2022-07" db="EMBL/GenBank/DDBJ databases">
        <title>Genome Sequence of Lecanicillium saksenae.</title>
        <authorList>
            <person name="Buettner E."/>
        </authorList>
    </citation>
    <scope>NUCLEOTIDE SEQUENCE</scope>
    <source>
        <strain evidence="1">VT-O1</strain>
    </source>
</reference>
<accession>A0ACC1R6B1</accession>
<proteinExistence type="predicted"/>
<dbReference type="Proteomes" id="UP001148737">
    <property type="component" value="Unassembled WGS sequence"/>
</dbReference>
<gene>
    <name evidence="1" type="ORF">NLG97_g509</name>
</gene>